<accession>A0AAV2PLQ7</accession>
<evidence type="ECO:0000313" key="3">
    <source>
        <dbReference type="EMBL" id="CAL4060395.1"/>
    </source>
</evidence>
<keyword evidence="4" id="KW-1185">Reference proteome</keyword>
<evidence type="ECO:0000256" key="2">
    <source>
        <dbReference type="SAM" id="SignalP"/>
    </source>
</evidence>
<evidence type="ECO:0000313" key="4">
    <source>
        <dbReference type="Proteomes" id="UP001497623"/>
    </source>
</evidence>
<name>A0AAV2PLQ7_MEGNR</name>
<proteinExistence type="predicted"/>
<feature type="non-terminal residue" evidence="3">
    <location>
        <position position="1"/>
    </location>
</feature>
<feature type="non-terminal residue" evidence="3">
    <location>
        <position position="185"/>
    </location>
</feature>
<dbReference type="AlphaFoldDB" id="A0AAV2PLQ7"/>
<sequence>RVMMPCRGVHLLAPVLFLLLCRLSVSQAEWMWGEVDSEDATQTLLESQRNEVPKAKSLEIANENEAISKSGSREGRSEVYPEGPLEDNHPRFLGGLKQKLCSIGLGFKCKNKKGYAPATQHYGKPADIHEVTYVQPVEIRPVGKPIPALPTDHGGKGGGGGGYGNNHRDSSYADVPVSHGGGGGG</sequence>
<comment type="caution">
    <text evidence="3">The sequence shown here is derived from an EMBL/GenBank/DDBJ whole genome shotgun (WGS) entry which is preliminary data.</text>
</comment>
<organism evidence="3 4">
    <name type="scientific">Meganyctiphanes norvegica</name>
    <name type="common">Northern krill</name>
    <name type="synonym">Thysanopoda norvegica</name>
    <dbReference type="NCBI Taxonomy" id="48144"/>
    <lineage>
        <taxon>Eukaryota</taxon>
        <taxon>Metazoa</taxon>
        <taxon>Ecdysozoa</taxon>
        <taxon>Arthropoda</taxon>
        <taxon>Crustacea</taxon>
        <taxon>Multicrustacea</taxon>
        <taxon>Malacostraca</taxon>
        <taxon>Eumalacostraca</taxon>
        <taxon>Eucarida</taxon>
        <taxon>Euphausiacea</taxon>
        <taxon>Euphausiidae</taxon>
        <taxon>Meganyctiphanes</taxon>
    </lineage>
</organism>
<reference evidence="3 4" key="1">
    <citation type="submission" date="2024-05" db="EMBL/GenBank/DDBJ databases">
        <authorList>
            <person name="Wallberg A."/>
        </authorList>
    </citation>
    <scope>NUCLEOTIDE SEQUENCE [LARGE SCALE GENOMIC DNA]</scope>
</reference>
<keyword evidence="2" id="KW-0732">Signal</keyword>
<dbReference type="EMBL" id="CAXKWB010000349">
    <property type="protein sequence ID" value="CAL4060395.1"/>
    <property type="molecule type" value="Genomic_DNA"/>
</dbReference>
<feature type="region of interest" description="Disordered" evidence="1">
    <location>
        <begin position="143"/>
        <end position="185"/>
    </location>
</feature>
<dbReference type="Proteomes" id="UP001497623">
    <property type="component" value="Unassembled WGS sequence"/>
</dbReference>
<feature type="chain" id="PRO_5043584575" evidence="2">
    <location>
        <begin position="29"/>
        <end position="185"/>
    </location>
</feature>
<evidence type="ECO:0000256" key="1">
    <source>
        <dbReference type="SAM" id="MobiDB-lite"/>
    </source>
</evidence>
<protein>
    <submittedName>
        <fullName evidence="3">Uncharacterized protein</fullName>
    </submittedName>
</protein>
<feature type="signal peptide" evidence="2">
    <location>
        <begin position="1"/>
        <end position="28"/>
    </location>
</feature>
<feature type="region of interest" description="Disordered" evidence="1">
    <location>
        <begin position="63"/>
        <end position="88"/>
    </location>
</feature>
<gene>
    <name evidence="3" type="ORF">MNOR_LOCUS1323</name>
</gene>